<feature type="domain" description="Calx-beta" evidence="9">
    <location>
        <begin position="1391"/>
        <end position="1505"/>
    </location>
</feature>
<dbReference type="PROSITE" id="PS51854">
    <property type="entry name" value="CSPG"/>
    <property type="match status" value="1"/>
</dbReference>
<dbReference type="GeneID" id="111244785"/>
<keyword evidence="3" id="KW-0677">Repeat</keyword>
<dbReference type="SUPFAM" id="SSF141072">
    <property type="entry name" value="CalX-like"/>
    <property type="match status" value="1"/>
</dbReference>
<keyword evidence="5" id="KW-0325">Glycoprotein</keyword>
<accession>A0A7M7J7I8</accession>
<dbReference type="InterPro" id="IPR039005">
    <property type="entry name" value="CSPG_rpt"/>
</dbReference>
<dbReference type="OrthoDB" id="430044at2759"/>
<name>A0A7M7J7I8_VARDE</name>
<keyword evidence="2 8" id="KW-0732">Signal</keyword>
<evidence type="ECO:0000259" key="9">
    <source>
        <dbReference type="Pfam" id="PF03160"/>
    </source>
</evidence>
<dbReference type="Gene3D" id="2.60.40.2030">
    <property type="match status" value="1"/>
</dbReference>
<feature type="signal peptide" evidence="8">
    <location>
        <begin position="1"/>
        <end position="21"/>
    </location>
</feature>
<evidence type="ECO:0000256" key="1">
    <source>
        <dbReference type="ARBA" id="ARBA00005529"/>
    </source>
</evidence>
<evidence type="ECO:0000256" key="8">
    <source>
        <dbReference type="SAM" id="SignalP"/>
    </source>
</evidence>
<keyword evidence="7" id="KW-1133">Transmembrane helix</keyword>
<proteinExistence type="inferred from homology"/>
<dbReference type="InterPro" id="IPR003644">
    <property type="entry name" value="Calx_beta"/>
</dbReference>
<dbReference type="InterPro" id="IPR038081">
    <property type="entry name" value="CalX-like_sf"/>
</dbReference>
<evidence type="ECO:0000256" key="7">
    <source>
        <dbReference type="SAM" id="Phobius"/>
    </source>
</evidence>
<dbReference type="GO" id="GO:0009653">
    <property type="term" value="P:anatomical structure morphogenesis"/>
    <property type="evidence" value="ECO:0007669"/>
    <property type="project" value="TreeGrafter"/>
</dbReference>
<keyword evidence="7" id="KW-0472">Membrane</keyword>
<keyword evidence="11" id="KW-1185">Reference proteome</keyword>
<evidence type="ECO:0000256" key="6">
    <source>
        <dbReference type="PROSITE-ProRule" id="PRU01201"/>
    </source>
</evidence>
<feature type="repeat" description="CSPG" evidence="6">
    <location>
        <begin position="1082"/>
        <end position="1178"/>
    </location>
</feature>
<keyword evidence="7" id="KW-0812">Transmembrane</keyword>
<evidence type="ECO:0000256" key="4">
    <source>
        <dbReference type="ARBA" id="ARBA00022837"/>
    </source>
</evidence>
<dbReference type="InParanoid" id="A0A7M7J7I8"/>
<evidence type="ECO:0000313" key="11">
    <source>
        <dbReference type="Proteomes" id="UP000594260"/>
    </source>
</evidence>
<dbReference type="Pfam" id="PF03160">
    <property type="entry name" value="Calx-beta"/>
    <property type="match status" value="1"/>
</dbReference>
<sequence length="2236" mass="249561">MRLFWEMLYLLWYGAVIFTDGLEIRHLSTDIGQGLERYVKLLKNCSRAMLINDDPHVEVRFRGDCSSDAVRIIHLGFYQPREIIVEFAIESPYVRLLSLKLNVQENPRLQGLLKKSTKLPTLRANQTLSKVLNLTECQARIRRRPRSAPLLGLCDDDPYLWRNCIDILDVYTESNESDEFVLAVRLADNFEVNIAVGLSPKAVLPEPSFNSQLRIEVVPRLLSAVLRQVLSTDDSSSFFRVISLPSSCTFLRALTRTKVAQFTQEAIDKLAIAFYCRKPTDETMVQLELVTMFGQTSDPFFVTISIPVDIDLSYNGVVLAGTTSTVRLTVTSSRDAEIRVVRGLQRGILLANGSPIDSFGTNMSLDYSVQGVGTHLARTVTTDNLVLAFGSFHFIVPVLLVPYEELQLQLNPVRVVPGSGVVLSPKHLNLARSHTGSFNLTLLDPPAGGRLLKYGEVVNNISSSDLLDLQISFRAFRNASTSETIVFSYTTPGSGQQHTTRLLVEYTGQKEDLVAPQQFECSLQVVVHPRNIRVPLGKSNLHFVDAREGGVDAGFAANCAREVMYEVKTMDSAVSGYLGNEKGHQISSFSQGDINQGSVFYFPPNVFHRVGGQKAIFEFRVYDAMGNTGPTNNLQVYLEALKISKTVSKQIVCRQPKVVLGSELLSLGYNSSSTVLGVTVLPKSGRLVRTRNGVDNDFVIGDSFSQGELIAGCISYQSGFAPTSDTFELLAVNPKDHTLRRRKVKRSRLKRRKFKRNGMQYFKIVVKLIVDDQMTGTEGRREHSLELVVDEGRKNSIVQTGSNFTLASIPRHGQVFIAVEKDDTVQITYVHSGKEVGLTENKDQFVLEYSQGLAKVHVRIIPVDNAAPIIKAAHFYQVMEAASVNLDIEVFDIDSKAFWCHIIEAPSYGRLTLNNDNVVNQIDNNNVDQIVYRQIVHRFVEPTEDHFSLSCSDGINVSPPKKIQISITPQNDETPSLKVINVTVLEGREAPVKIEAVDGDVPRDNLSFRINHLPTHGIVGLLQPNGRVEAMVSFFENALTLLMYKHDDSENLRDSFEVTVSDGIHSSRQRIAVKVLAVDDEAPTVLANRGLQVKIGDASVITSEHLKIVDADSDPTSVRVNIVKQPRYGSIWRNANDAELNQTIISSFSWQDLEFSRISYIHTSVLCCTNDSFEFALNDGFNEGPPHVFNVTVFRPVTIAIENNNRTFETTLINCSQRLPELSSIADIDWIEMSQTQKPVNGKLDIIDLGQRQAAFEYRIKPMLAKDVTNDTFHVLLQRAGRQIENVTMSIHWCWLTVFVPSDVSAGETLELQFHRSGGASTHIEGMLETSVGEFAFSIAPTMLTKTVSLHVPESLSGRRFLIHLSAVRGCLLHDNCSTVKVFSVIVLSTEKVIHFENDELSIQEPDKPFVKERFFVRVVRRPSSERVDIKFRFYTIVGTARSNEDFVPVDQVLTLQAEDDAISVPVEILGDAYLETVEFFYILIEPLDEHVPFKISKARVRIEDSPLRLTFRHRPLILAISPDTGKLMSHTRFLHKGTTLYCASACDTNHPQYPCLEKVSNSTITRYQWKVSTELIKNSRNLISSDALVPIRSRSFVARTDKIILPGFLYLLPGSKVSCSVKLASIDKKEPDGFWMDSEQYLVDDGSLCGGRAGSKPFSTKLSLDESSAGAQPRITFSLALTLPHHDGALPLWSTHSITPGDYQRPLFATKHVCSNIAPGNTSDFLSALDLRSCTWNYKRYFSLGELLACGGRLDHSDGENDDEDGHTAASTVTISLPMHVMYLVHGRSGRWQHVSVSNVLHIAFVYNNWAVGESGLYKRRDMHTSEISGSADVDSVSVDSNRNLVVTFRTTIKFHGRLVVDKEKVRWNESRLTLSPRRGVQAAFLLRLEKQLSETEALWTLGSLASLPQYTGNYSLAFFPCVGATPGTCRVQPQSPPLQFTLPVEVETPQDMEQQSYSMDSVMELTSADRWLSMETATNQTNQYSNLSSVFHQGETVLGVVRTFLVGSSPERSPLVARIRQCFLCHNITRTTTPHLSVKPNQQPLHCPYKIIDWESSNDSSVMSAPEMSFHGRLASQHRRTFSAELLQRLDSLGADGFTFDIDSLFAWEPVDDKHPWHVHCIFSVLEQSAGTPGRFRRNSAFEHWPKEIVLQKSLELLLAKTNSSASSVTKAQQALLATACANIVGVFFCGALVVLLFFAVFRLRKENSVVSTYRTVPVANEVISQSGQQETLL</sequence>
<dbReference type="GO" id="GO:0016020">
    <property type="term" value="C:membrane"/>
    <property type="evidence" value="ECO:0007669"/>
    <property type="project" value="InterPro"/>
</dbReference>
<evidence type="ECO:0000256" key="2">
    <source>
        <dbReference type="ARBA" id="ARBA00022729"/>
    </source>
</evidence>
<organism evidence="10 11">
    <name type="scientific">Varroa destructor</name>
    <name type="common">Honeybee mite</name>
    <dbReference type="NCBI Taxonomy" id="109461"/>
    <lineage>
        <taxon>Eukaryota</taxon>
        <taxon>Metazoa</taxon>
        <taxon>Ecdysozoa</taxon>
        <taxon>Arthropoda</taxon>
        <taxon>Chelicerata</taxon>
        <taxon>Arachnida</taxon>
        <taxon>Acari</taxon>
        <taxon>Parasitiformes</taxon>
        <taxon>Mesostigmata</taxon>
        <taxon>Gamasina</taxon>
        <taxon>Dermanyssoidea</taxon>
        <taxon>Varroidae</taxon>
        <taxon>Varroa</taxon>
    </lineage>
</organism>
<evidence type="ECO:0000256" key="3">
    <source>
        <dbReference type="ARBA" id="ARBA00022737"/>
    </source>
</evidence>
<dbReference type="PANTHER" id="PTHR45739">
    <property type="entry name" value="MATRIX PROTEIN, PUTATIVE-RELATED"/>
    <property type="match status" value="1"/>
</dbReference>
<dbReference type="GO" id="GO:0007154">
    <property type="term" value="P:cell communication"/>
    <property type="evidence" value="ECO:0007669"/>
    <property type="project" value="InterPro"/>
</dbReference>
<dbReference type="InterPro" id="IPR051561">
    <property type="entry name" value="FRAS1_ECM"/>
</dbReference>
<dbReference type="KEGG" id="vde:111244785"/>
<dbReference type="PANTHER" id="PTHR45739:SF12">
    <property type="entry name" value="CHONDROITIN SULFATE PROTEOGLYCAN 4-LIKE ISOFORM X2"/>
    <property type="match status" value="1"/>
</dbReference>
<evidence type="ECO:0000313" key="10">
    <source>
        <dbReference type="EnsemblMetazoa" id="XP_022647944"/>
    </source>
</evidence>
<dbReference type="RefSeq" id="XP_022647944.1">
    <property type="nucleotide sequence ID" value="XM_022792209.1"/>
</dbReference>
<reference evidence="10" key="1">
    <citation type="submission" date="2021-01" db="UniProtKB">
        <authorList>
            <consortium name="EnsemblMetazoa"/>
        </authorList>
    </citation>
    <scope>IDENTIFICATION</scope>
</reference>
<dbReference type="EnsemblMetazoa" id="XM_022792209">
    <property type="protein sequence ID" value="XP_022647944"/>
    <property type="gene ID" value="LOC111244785"/>
</dbReference>
<comment type="similarity">
    <text evidence="1">Belongs to the FRAS1 family.</text>
</comment>
<keyword evidence="4" id="KW-0106">Calcium</keyword>
<dbReference type="Pfam" id="PF16184">
    <property type="entry name" value="Cadherin_3"/>
    <property type="match status" value="2"/>
</dbReference>
<feature type="transmembrane region" description="Helical" evidence="7">
    <location>
        <begin position="2177"/>
        <end position="2204"/>
    </location>
</feature>
<feature type="chain" id="PRO_5029553230" description="Calx-beta domain-containing protein" evidence="8">
    <location>
        <begin position="22"/>
        <end position="2236"/>
    </location>
</feature>
<evidence type="ECO:0000256" key="5">
    <source>
        <dbReference type="ARBA" id="ARBA00023180"/>
    </source>
</evidence>
<dbReference type="Proteomes" id="UP000594260">
    <property type="component" value="Unplaced"/>
</dbReference>
<protein>
    <recommendedName>
        <fullName evidence="9">Calx-beta domain-containing protein</fullName>
    </recommendedName>
</protein>